<accession>A0AAX3YPI7</accession>
<dbReference type="EMBL" id="JAPWIS010000017">
    <property type="protein sequence ID" value="MCZ4587627.1"/>
    <property type="molecule type" value="Genomic_DNA"/>
</dbReference>
<proteinExistence type="predicted"/>
<evidence type="ECO:0000313" key="1">
    <source>
        <dbReference type="EMBL" id="MCZ4587627.1"/>
    </source>
</evidence>
<dbReference type="AlphaFoldDB" id="A0AAX3YPI7"/>
<dbReference type="Proteomes" id="UP001231166">
    <property type="component" value="Plasmid pRho-VOC14-C342"/>
</dbReference>
<dbReference type="RefSeq" id="WP_269591979.1">
    <property type="nucleotide sequence ID" value="NZ_CP130954.1"/>
</dbReference>
<dbReference type="EMBL" id="CP130954">
    <property type="protein sequence ID" value="WLF51377.1"/>
    <property type="molecule type" value="Genomic_DNA"/>
</dbReference>
<gene>
    <name evidence="1" type="ORF">O4328_28735</name>
    <name evidence="2" type="ORF">Q5707_37525</name>
</gene>
<organism evidence="2 4">
    <name type="scientific">Rhodococcus opacus</name>
    <name type="common">Nocardia opaca</name>
    <dbReference type="NCBI Taxonomy" id="37919"/>
    <lineage>
        <taxon>Bacteria</taxon>
        <taxon>Bacillati</taxon>
        <taxon>Actinomycetota</taxon>
        <taxon>Actinomycetes</taxon>
        <taxon>Mycobacteriales</taxon>
        <taxon>Nocardiaceae</taxon>
        <taxon>Rhodococcus</taxon>
    </lineage>
</organism>
<sequence length="104" mass="11329">MFDTWSARFDPPPYRVVDPPTPVIVHIATAIGSTDGRPANDLPLRVRGEGLILDVQVSGKLWAWARTTTGGWLCKITFAIPTGNGHGYLDVDQWCPAAAVRPCE</sequence>
<keyword evidence="3" id="KW-1185">Reference proteome</keyword>
<reference evidence="2" key="2">
    <citation type="submission" date="2023-07" db="EMBL/GenBank/DDBJ databases">
        <title>Genomic analysis of Rhodococcus opacus VOC-14 with glycol ethers degradation activity.</title>
        <authorList>
            <person name="Narkevich D.A."/>
            <person name="Hlushen A.M."/>
            <person name="Akhremchuk A.E."/>
            <person name="Sikolenko M.A."/>
            <person name="Valentovich L.N."/>
        </authorList>
    </citation>
    <scope>NUCLEOTIDE SEQUENCE</scope>
    <source>
        <strain evidence="2">VOC-14</strain>
        <plasmid evidence="2">pRho-VOC14-C342</plasmid>
    </source>
</reference>
<evidence type="ECO:0000313" key="2">
    <source>
        <dbReference type="EMBL" id="WLF51377.1"/>
    </source>
</evidence>
<geneLocation type="plasmid" evidence="2 4">
    <name>pRho-VOC14-C342</name>
</geneLocation>
<reference evidence="1" key="1">
    <citation type="submission" date="2022-12" db="EMBL/GenBank/DDBJ databases">
        <authorList>
            <person name="Krivoruchko A.V."/>
            <person name="Elkin A."/>
        </authorList>
    </citation>
    <scope>NUCLEOTIDE SEQUENCE</scope>
    <source>
        <strain evidence="1">IEGM 249</strain>
    </source>
</reference>
<name>A0AAX3YPI7_RHOOP</name>
<protein>
    <submittedName>
        <fullName evidence="2">Uncharacterized protein</fullName>
    </submittedName>
</protein>
<keyword evidence="2" id="KW-0614">Plasmid</keyword>
<dbReference type="Proteomes" id="UP001066327">
    <property type="component" value="Unassembled WGS sequence"/>
</dbReference>
<evidence type="ECO:0000313" key="4">
    <source>
        <dbReference type="Proteomes" id="UP001231166"/>
    </source>
</evidence>
<evidence type="ECO:0000313" key="3">
    <source>
        <dbReference type="Proteomes" id="UP001066327"/>
    </source>
</evidence>